<organism evidence="1 2">
    <name type="scientific">Neohortaea acidophila</name>
    <dbReference type="NCBI Taxonomy" id="245834"/>
    <lineage>
        <taxon>Eukaryota</taxon>
        <taxon>Fungi</taxon>
        <taxon>Dikarya</taxon>
        <taxon>Ascomycota</taxon>
        <taxon>Pezizomycotina</taxon>
        <taxon>Dothideomycetes</taxon>
        <taxon>Dothideomycetidae</taxon>
        <taxon>Mycosphaerellales</taxon>
        <taxon>Teratosphaeriaceae</taxon>
        <taxon>Neohortaea</taxon>
    </lineage>
</organism>
<accession>A0A6A6PHI9</accession>
<gene>
    <name evidence="1" type="ORF">BDY17DRAFT_327862</name>
</gene>
<dbReference type="InterPro" id="IPR029068">
    <property type="entry name" value="Glyas_Bleomycin-R_OHBP_Dase"/>
</dbReference>
<dbReference type="OrthoDB" id="4179687at2759"/>
<dbReference type="SUPFAM" id="SSF54593">
    <property type="entry name" value="Glyoxalase/Bleomycin resistance protein/Dihydroxybiphenyl dioxygenase"/>
    <property type="match status" value="1"/>
</dbReference>
<proteinExistence type="predicted"/>
<dbReference type="GeneID" id="54478751"/>
<evidence type="ECO:0000313" key="2">
    <source>
        <dbReference type="Proteomes" id="UP000799767"/>
    </source>
</evidence>
<evidence type="ECO:0000313" key="1">
    <source>
        <dbReference type="EMBL" id="KAF2479063.1"/>
    </source>
</evidence>
<sequence length="299" mass="32757">MANPSQKPGPPNVTGSGPVRLRQIALVARDLQKAKELLTSVLGTEVIYVDPQVAQWGLENFLVAVGGEVIEVVSPTKEGTAAGRTLSKRGDGGYMVIMQHPDAEKRKQYIEKNGFAKVIFNHRDEGSVCYQYHPKGIKGGVIPELDSEFVTESNPDPLKTRFSPWHPCGPDKEAYIAGMKRNAHLSLLGVVCRLAPGDGNGEEAATQWEKIFGVPRSRDLIAFTNARIGFMRGEEGKPDGITSISIGVNSDRRRSEIYRVAEERGLLKNNAGITWIEMFGIRWYFSLTTNSGEGSGSKL</sequence>
<dbReference type="Proteomes" id="UP000799767">
    <property type="component" value="Unassembled WGS sequence"/>
</dbReference>
<name>A0A6A6PHI9_9PEZI</name>
<protein>
    <recommendedName>
        <fullName evidence="3">Glyoxalase-like domain-containing protein</fullName>
    </recommendedName>
</protein>
<dbReference type="AlphaFoldDB" id="A0A6A6PHI9"/>
<dbReference type="EMBL" id="MU001642">
    <property type="protein sequence ID" value="KAF2479063.1"/>
    <property type="molecule type" value="Genomic_DNA"/>
</dbReference>
<evidence type="ECO:0008006" key="3">
    <source>
        <dbReference type="Google" id="ProtNLM"/>
    </source>
</evidence>
<dbReference type="Gene3D" id="3.10.180.10">
    <property type="entry name" value="2,3-Dihydroxybiphenyl 1,2-Dioxygenase, domain 1"/>
    <property type="match status" value="1"/>
</dbReference>
<reference evidence="1" key="1">
    <citation type="journal article" date="2020" name="Stud. Mycol.">
        <title>101 Dothideomycetes genomes: a test case for predicting lifestyles and emergence of pathogens.</title>
        <authorList>
            <person name="Haridas S."/>
            <person name="Albert R."/>
            <person name="Binder M."/>
            <person name="Bloem J."/>
            <person name="Labutti K."/>
            <person name="Salamov A."/>
            <person name="Andreopoulos B."/>
            <person name="Baker S."/>
            <person name="Barry K."/>
            <person name="Bills G."/>
            <person name="Bluhm B."/>
            <person name="Cannon C."/>
            <person name="Castanera R."/>
            <person name="Culley D."/>
            <person name="Daum C."/>
            <person name="Ezra D."/>
            <person name="Gonzalez J."/>
            <person name="Henrissat B."/>
            <person name="Kuo A."/>
            <person name="Liang C."/>
            <person name="Lipzen A."/>
            <person name="Lutzoni F."/>
            <person name="Magnuson J."/>
            <person name="Mondo S."/>
            <person name="Nolan M."/>
            <person name="Ohm R."/>
            <person name="Pangilinan J."/>
            <person name="Park H.-J."/>
            <person name="Ramirez L."/>
            <person name="Alfaro M."/>
            <person name="Sun H."/>
            <person name="Tritt A."/>
            <person name="Yoshinaga Y."/>
            <person name="Zwiers L.-H."/>
            <person name="Turgeon B."/>
            <person name="Goodwin S."/>
            <person name="Spatafora J."/>
            <person name="Crous P."/>
            <person name="Grigoriev I."/>
        </authorList>
    </citation>
    <scope>NUCLEOTIDE SEQUENCE</scope>
    <source>
        <strain evidence="1">CBS 113389</strain>
    </source>
</reference>
<keyword evidence="2" id="KW-1185">Reference proteome</keyword>
<dbReference type="RefSeq" id="XP_033585633.1">
    <property type="nucleotide sequence ID" value="XM_033737749.1"/>
</dbReference>